<feature type="compositionally biased region" description="Basic residues" evidence="1">
    <location>
        <begin position="80"/>
        <end position="96"/>
    </location>
</feature>
<sequence>GEAFQRRSVAGLPALDRGLRPLPRAAPVGAGVVAAAARRNLPVHDALLAPGALPDDADPRRLPGDLLREGVRPGGPEHGVRRHGNGPRRPAGRRPGRVCLRPPGVSRQAAAVRSDGGHLHGAVRGDRDPPLRPGPGVRLGRHLPGADRAGGRQRDRHFPLPPVLLRDPERLGRRRPARRRELAGHPVPDLPAAVEAGHDRGVAAAVPLPVGVVPVAADRGPLRAVQGGPGGPLRLPDAVHDALERALRGVDRGRRDPAPAAAAAAALLRPERGRDGAEV</sequence>
<feature type="region of interest" description="Disordered" evidence="1">
    <location>
        <begin position="49"/>
        <end position="164"/>
    </location>
</feature>
<gene>
    <name evidence="2" type="ORF">AVDCRST_MAG59-2190</name>
</gene>
<accession>A0A6J4UPQ2</accession>
<evidence type="ECO:0000313" key="2">
    <source>
        <dbReference type="EMBL" id="CAA9556321.1"/>
    </source>
</evidence>
<feature type="compositionally biased region" description="Basic and acidic residues" evidence="1">
    <location>
        <begin position="115"/>
        <end position="130"/>
    </location>
</feature>
<feature type="non-terminal residue" evidence="2">
    <location>
        <position position="279"/>
    </location>
</feature>
<name>A0A6J4UPQ2_9BACT</name>
<dbReference type="AlphaFoldDB" id="A0A6J4UPQ2"/>
<feature type="region of interest" description="Disordered" evidence="1">
    <location>
        <begin position="251"/>
        <end position="279"/>
    </location>
</feature>
<feature type="non-terminal residue" evidence="2">
    <location>
        <position position="1"/>
    </location>
</feature>
<reference evidence="2" key="1">
    <citation type="submission" date="2020-02" db="EMBL/GenBank/DDBJ databases">
        <authorList>
            <person name="Meier V. D."/>
        </authorList>
    </citation>
    <scope>NUCLEOTIDE SEQUENCE</scope>
    <source>
        <strain evidence="2">AVDCRST_MAG59</strain>
    </source>
</reference>
<feature type="compositionally biased region" description="Basic and acidic residues" evidence="1">
    <location>
        <begin position="57"/>
        <end position="71"/>
    </location>
</feature>
<feature type="compositionally biased region" description="Basic and acidic residues" evidence="1">
    <location>
        <begin position="269"/>
        <end position="279"/>
    </location>
</feature>
<feature type="region of interest" description="Disordered" evidence="1">
    <location>
        <begin position="1"/>
        <end position="24"/>
    </location>
</feature>
<dbReference type="EMBL" id="CADCWF010000139">
    <property type="protein sequence ID" value="CAA9556321.1"/>
    <property type="molecule type" value="Genomic_DNA"/>
</dbReference>
<feature type="compositionally biased region" description="Low complexity" evidence="1">
    <location>
        <begin position="134"/>
        <end position="147"/>
    </location>
</feature>
<feature type="compositionally biased region" description="Basic and acidic residues" evidence="1">
    <location>
        <begin position="149"/>
        <end position="158"/>
    </location>
</feature>
<protein>
    <submittedName>
        <fullName evidence="2">N-acetyl-D-glucosamine ABC transporter, permease protein 2</fullName>
    </submittedName>
</protein>
<organism evidence="2">
    <name type="scientific">uncultured Thermomicrobiales bacterium</name>
    <dbReference type="NCBI Taxonomy" id="1645740"/>
    <lineage>
        <taxon>Bacteria</taxon>
        <taxon>Pseudomonadati</taxon>
        <taxon>Thermomicrobiota</taxon>
        <taxon>Thermomicrobia</taxon>
        <taxon>Thermomicrobiales</taxon>
        <taxon>environmental samples</taxon>
    </lineage>
</organism>
<proteinExistence type="predicted"/>
<evidence type="ECO:0000256" key="1">
    <source>
        <dbReference type="SAM" id="MobiDB-lite"/>
    </source>
</evidence>